<evidence type="ECO:0000313" key="2">
    <source>
        <dbReference type="EMBL" id="URE48139.1"/>
    </source>
</evidence>
<sequence length="115" mass="11800">MQAEAVPTAQGSRFSAAAPPSPSPCVQEHPAHHLLGEEVVAGSAAEEGAMQGSCVQHHPAHRLLGDSRPAAIASRGSCRGVTTQPTAGENAQQPPPHAPKQGAMQGIAQPPIWPR</sequence>
<organism evidence="2 3">
    <name type="scientific">Musa troglodytarum</name>
    <name type="common">fe'i banana</name>
    <dbReference type="NCBI Taxonomy" id="320322"/>
    <lineage>
        <taxon>Eukaryota</taxon>
        <taxon>Viridiplantae</taxon>
        <taxon>Streptophyta</taxon>
        <taxon>Embryophyta</taxon>
        <taxon>Tracheophyta</taxon>
        <taxon>Spermatophyta</taxon>
        <taxon>Magnoliopsida</taxon>
        <taxon>Liliopsida</taxon>
        <taxon>Zingiberales</taxon>
        <taxon>Musaceae</taxon>
        <taxon>Musa</taxon>
    </lineage>
</organism>
<gene>
    <name evidence="2" type="ORF">MUK42_36689</name>
</gene>
<feature type="region of interest" description="Disordered" evidence="1">
    <location>
        <begin position="74"/>
        <end position="115"/>
    </location>
</feature>
<protein>
    <submittedName>
        <fullName evidence="2">Uncharacterized protein</fullName>
    </submittedName>
</protein>
<accession>A0A9E7LF01</accession>
<dbReference type="AlphaFoldDB" id="A0A9E7LF01"/>
<dbReference type="EMBL" id="CP097511">
    <property type="protein sequence ID" value="URE48139.1"/>
    <property type="molecule type" value="Genomic_DNA"/>
</dbReference>
<name>A0A9E7LF01_9LILI</name>
<dbReference type="Proteomes" id="UP001055439">
    <property type="component" value="Chromosome 9"/>
</dbReference>
<proteinExistence type="predicted"/>
<evidence type="ECO:0000256" key="1">
    <source>
        <dbReference type="SAM" id="MobiDB-lite"/>
    </source>
</evidence>
<feature type="compositionally biased region" description="Polar residues" evidence="1">
    <location>
        <begin position="80"/>
        <end position="92"/>
    </location>
</feature>
<reference evidence="2" key="1">
    <citation type="submission" date="2022-05" db="EMBL/GenBank/DDBJ databases">
        <title>The Musa troglodytarum L. genome provides insights into the mechanism of non-climacteric behaviour and enrichment of carotenoids.</title>
        <authorList>
            <person name="Wang J."/>
        </authorList>
    </citation>
    <scope>NUCLEOTIDE SEQUENCE</scope>
    <source>
        <tissue evidence="2">Leaf</tissue>
    </source>
</reference>
<evidence type="ECO:0000313" key="3">
    <source>
        <dbReference type="Proteomes" id="UP001055439"/>
    </source>
</evidence>
<feature type="region of interest" description="Disordered" evidence="1">
    <location>
        <begin position="1"/>
        <end position="31"/>
    </location>
</feature>
<keyword evidence="3" id="KW-1185">Reference proteome</keyword>